<comment type="caution">
    <text evidence="4">The sequence shown here is derived from an EMBL/GenBank/DDBJ whole genome shotgun (WGS) entry which is preliminary data.</text>
</comment>
<dbReference type="EMBL" id="JACXVP010000010">
    <property type="protein sequence ID" value="KAG5581715.1"/>
    <property type="molecule type" value="Genomic_DNA"/>
</dbReference>
<sequence>MVAFLGTMVFPRRDKKNQYSSIENSHCYDEEKELHYILPMMLADIYCALTKCKEGEDFFEGCSMMKELVDKLPRCVKAWRHYLLKLTASDITWNYHWFPLSEVIIMSSYRPFFVLTGLRGFQPYIPLRVLRQLGQRQILPKAEDTQSFVWEVASEDRNREAEAQKIWGALWSNKKRSIKKEKVQLMCAQSKLQNQVKASVEREREIARRFSAYQAEYETERGQRIAERDALHFQIEELQEQGENLTHEVNTTRHWLQNCYDNMNEAKDRVLQLRDALNDVYASYLHRNNERLGQQARALAPHLPKALARIYSGLRGGWFVVKLASHPYNTRSKGKKKMAYKNRNESDNDEGQNQMTSQETMSIEEVRALRQQIAEMYEA</sequence>
<keyword evidence="1" id="KW-0175">Coiled coil</keyword>
<dbReference type="PANTHER" id="PTHR48200:SF1">
    <property type="entry name" value="AMINOTRANSFERASE-LIKE PLANT MOBILE DOMAIN-CONTAINING PROTEIN"/>
    <property type="match status" value="1"/>
</dbReference>
<dbReference type="PANTHER" id="PTHR48200">
    <property type="entry name" value="PROTEIN, PUTATIVE-RELATED"/>
    <property type="match status" value="1"/>
</dbReference>
<dbReference type="Proteomes" id="UP000824120">
    <property type="component" value="Chromosome 10"/>
</dbReference>
<feature type="coiled-coil region" evidence="1">
    <location>
        <begin position="228"/>
        <end position="276"/>
    </location>
</feature>
<protein>
    <recommendedName>
        <fullName evidence="3">DUF7745 domain-containing protein</fullName>
    </recommendedName>
</protein>
<feature type="domain" description="DUF7745" evidence="3">
    <location>
        <begin position="6"/>
        <end position="183"/>
    </location>
</feature>
<name>A0A9J5X0U7_SOLCO</name>
<reference evidence="4 5" key="1">
    <citation type="submission" date="2020-09" db="EMBL/GenBank/DDBJ databases">
        <title>De no assembly of potato wild relative species, Solanum commersonii.</title>
        <authorList>
            <person name="Cho K."/>
        </authorList>
    </citation>
    <scope>NUCLEOTIDE SEQUENCE [LARGE SCALE GENOMIC DNA]</scope>
    <source>
        <strain evidence="4">LZ3.2</strain>
        <tissue evidence="4">Leaf</tissue>
    </source>
</reference>
<evidence type="ECO:0000256" key="2">
    <source>
        <dbReference type="SAM" id="MobiDB-lite"/>
    </source>
</evidence>
<feature type="region of interest" description="Disordered" evidence="2">
    <location>
        <begin position="330"/>
        <end position="361"/>
    </location>
</feature>
<dbReference type="Pfam" id="PF24924">
    <property type="entry name" value="DUF7745"/>
    <property type="match status" value="1"/>
</dbReference>
<dbReference type="InterPro" id="IPR056647">
    <property type="entry name" value="DUF7745"/>
</dbReference>
<keyword evidence="5" id="KW-1185">Reference proteome</keyword>
<gene>
    <name evidence="4" type="ORF">H5410_052342</name>
</gene>
<dbReference type="OrthoDB" id="593744at2759"/>
<feature type="compositionally biased region" description="Polar residues" evidence="2">
    <location>
        <begin position="351"/>
        <end position="361"/>
    </location>
</feature>
<evidence type="ECO:0000256" key="1">
    <source>
        <dbReference type="SAM" id="Coils"/>
    </source>
</evidence>
<evidence type="ECO:0000313" key="5">
    <source>
        <dbReference type="Proteomes" id="UP000824120"/>
    </source>
</evidence>
<accession>A0A9J5X0U7</accession>
<organism evidence="4 5">
    <name type="scientific">Solanum commersonii</name>
    <name type="common">Commerson's wild potato</name>
    <name type="synonym">Commerson's nightshade</name>
    <dbReference type="NCBI Taxonomy" id="4109"/>
    <lineage>
        <taxon>Eukaryota</taxon>
        <taxon>Viridiplantae</taxon>
        <taxon>Streptophyta</taxon>
        <taxon>Embryophyta</taxon>
        <taxon>Tracheophyta</taxon>
        <taxon>Spermatophyta</taxon>
        <taxon>Magnoliopsida</taxon>
        <taxon>eudicotyledons</taxon>
        <taxon>Gunneridae</taxon>
        <taxon>Pentapetalae</taxon>
        <taxon>asterids</taxon>
        <taxon>lamiids</taxon>
        <taxon>Solanales</taxon>
        <taxon>Solanaceae</taxon>
        <taxon>Solanoideae</taxon>
        <taxon>Solaneae</taxon>
        <taxon>Solanum</taxon>
    </lineage>
</organism>
<evidence type="ECO:0000313" key="4">
    <source>
        <dbReference type="EMBL" id="KAG5581715.1"/>
    </source>
</evidence>
<proteinExistence type="predicted"/>
<evidence type="ECO:0000259" key="3">
    <source>
        <dbReference type="Pfam" id="PF24924"/>
    </source>
</evidence>
<dbReference type="AlphaFoldDB" id="A0A9J5X0U7"/>